<dbReference type="EMBL" id="JACHBI010000003">
    <property type="protein sequence ID" value="MBB5573292.1"/>
    <property type="molecule type" value="Genomic_DNA"/>
</dbReference>
<protein>
    <submittedName>
        <fullName evidence="1">Uncharacterized protein</fullName>
    </submittedName>
</protein>
<proteinExistence type="predicted"/>
<sequence>MSEMIQGLLACLGAALFFLCVLAALEPIISSSRLAGPEDDASGAPEGDLIHFQMIKDELQPETNPVGRRGLWPFGLRSRFRTR</sequence>
<keyword evidence="2" id="KW-1185">Reference proteome</keyword>
<dbReference type="AlphaFoldDB" id="A0A7W8XPN1"/>
<dbReference type="Proteomes" id="UP000549882">
    <property type="component" value="Unassembled WGS sequence"/>
</dbReference>
<dbReference type="RefSeq" id="WP_107108588.1">
    <property type="nucleotide sequence ID" value="NZ_JACHBI010000003.1"/>
</dbReference>
<evidence type="ECO:0000313" key="2">
    <source>
        <dbReference type="Proteomes" id="UP000549882"/>
    </source>
</evidence>
<evidence type="ECO:0000313" key="1">
    <source>
        <dbReference type="EMBL" id="MBB5573292.1"/>
    </source>
</evidence>
<accession>A0A7W8XPN1</accession>
<gene>
    <name evidence="1" type="ORF">GGD50_001905</name>
</gene>
<organism evidence="1 2">
    <name type="scientific">Rhizobium paranaense</name>
    <dbReference type="NCBI Taxonomy" id="1650438"/>
    <lineage>
        <taxon>Bacteria</taxon>
        <taxon>Pseudomonadati</taxon>
        <taxon>Pseudomonadota</taxon>
        <taxon>Alphaproteobacteria</taxon>
        <taxon>Hyphomicrobiales</taxon>
        <taxon>Rhizobiaceae</taxon>
        <taxon>Rhizobium/Agrobacterium group</taxon>
        <taxon>Rhizobium</taxon>
    </lineage>
</organism>
<name>A0A7W8XPN1_9HYPH</name>
<comment type="caution">
    <text evidence="1">The sequence shown here is derived from an EMBL/GenBank/DDBJ whole genome shotgun (WGS) entry which is preliminary data.</text>
</comment>
<reference evidence="1 2" key="1">
    <citation type="submission" date="2020-08" db="EMBL/GenBank/DDBJ databases">
        <title>Genomic Encyclopedia of Type Strains, Phase IV (KMG-V): Genome sequencing to study the core and pangenomes of soil and plant-associated prokaryotes.</title>
        <authorList>
            <person name="Whitman W."/>
        </authorList>
    </citation>
    <scope>NUCLEOTIDE SEQUENCE [LARGE SCALE GENOMIC DNA]</scope>
    <source>
        <strain evidence="1 2">SEMIA 4064</strain>
    </source>
</reference>